<dbReference type="InterPro" id="IPR015926">
    <property type="entry name" value="Cytolysin/lectin"/>
</dbReference>
<proteinExistence type="predicted"/>
<keyword evidence="5" id="KW-0166">Nematocyst</keyword>
<evidence type="ECO:0000256" key="4">
    <source>
        <dbReference type="ARBA" id="ARBA00023298"/>
    </source>
</evidence>
<dbReference type="GO" id="GO:0042151">
    <property type="term" value="C:nematocyst"/>
    <property type="evidence" value="ECO:0007669"/>
    <property type="project" value="UniProtKB-SubCell"/>
</dbReference>
<keyword evidence="4" id="KW-0472">Membrane</keyword>
<keyword evidence="9" id="KW-1185">Reference proteome</keyword>
<feature type="region of interest" description="Disordered" evidence="6">
    <location>
        <begin position="1"/>
        <end position="51"/>
    </location>
</feature>
<reference evidence="7" key="1">
    <citation type="journal article" date="2023" name="Front. Mar. Sci.">
        <title>A new Merluccius polli reference genome to investigate the effects of global change in West African waters.</title>
        <authorList>
            <person name="Mateo J.L."/>
            <person name="Blanco-Fernandez C."/>
            <person name="Garcia-Vazquez E."/>
            <person name="Machado-Schiaffino G."/>
        </authorList>
    </citation>
    <scope>NUCLEOTIDE SEQUENCE</scope>
    <source>
        <strain evidence="7">C29</strain>
        <tissue evidence="7">Fin</tissue>
    </source>
</reference>
<dbReference type="SUPFAM" id="SSF63724">
    <property type="entry name" value="Cytolysin/lectin"/>
    <property type="match status" value="1"/>
</dbReference>
<accession>A0AA47P494</accession>
<dbReference type="GO" id="GO:0006812">
    <property type="term" value="P:monoatomic cation transport"/>
    <property type="evidence" value="ECO:0007669"/>
    <property type="project" value="InterPro"/>
</dbReference>
<dbReference type="PANTHER" id="PTHR40388">
    <property type="entry name" value="BRYOPORIN"/>
    <property type="match status" value="1"/>
</dbReference>
<dbReference type="AlphaFoldDB" id="A0AA47P494"/>
<evidence type="ECO:0000256" key="2">
    <source>
        <dbReference type="ARBA" id="ARBA00004532"/>
    </source>
</evidence>
<dbReference type="GO" id="GO:0015267">
    <property type="term" value="F:channel activity"/>
    <property type="evidence" value="ECO:0007669"/>
    <property type="project" value="InterPro"/>
</dbReference>
<name>A0AA47P494_MERPO</name>
<evidence type="ECO:0000313" key="9">
    <source>
        <dbReference type="Proteomes" id="UP001174136"/>
    </source>
</evidence>
<dbReference type="PANTHER" id="PTHR40388:SF2">
    <property type="entry name" value="ACTINOPORIN-LIKE PROTEIN"/>
    <property type="match status" value="1"/>
</dbReference>
<dbReference type="EMBL" id="JAOPHQ010001549">
    <property type="protein sequence ID" value="KAK0150231.1"/>
    <property type="molecule type" value="Genomic_DNA"/>
</dbReference>
<sequence>MQHTSPLDPLNRQRESQDRIPITRLRTQRPGEQGHSFIQHGTSTCPLAKPHSNREQSWLMLRAETAPNSAPVAVVPRHSRSAWFNPTQTMPHRSCTVEINNSSGSFTLTEPRLFTESGCCEVPPPPMIGPYSNGSAFFNKSTGAATGAVGVLTYNLFNNNLDYGKVLAVMYSVPYDRNLYSNWCAVGVFDRGTECDYNLYDIMYNGSEDSFSRAKADGSSVCYQADYVMVNATMSDSGEAVVRVDISELGMY</sequence>
<comment type="caution">
    <text evidence="7">The sequence shown here is derived from an EMBL/GenBank/DDBJ whole genome shotgun (WGS) entry which is preliminary data.</text>
</comment>
<evidence type="ECO:0000313" key="8">
    <source>
        <dbReference type="EMBL" id="KAK0152589.1"/>
    </source>
</evidence>
<evidence type="ECO:0000256" key="1">
    <source>
        <dbReference type="ARBA" id="ARBA00004175"/>
    </source>
</evidence>
<dbReference type="GO" id="GO:0046931">
    <property type="term" value="P:pore complex assembly"/>
    <property type="evidence" value="ECO:0007669"/>
    <property type="project" value="InterPro"/>
</dbReference>
<keyword evidence="3" id="KW-1052">Target cell membrane</keyword>
<gene>
    <name evidence="7" type="primary">ACTP1_0</name>
    <name evidence="8" type="synonym">ACTP1_8</name>
    <name evidence="8" type="ORF">N1851_005888</name>
    <name evidence="7" type="ORF">N1851_008855</name>
</gene>
<evidence type="ECO:0000256" key="5">
    <source>
        <dbReference type="ARBA" id="ARBA00023331"/>
    </source>
</evidence>
<evidence type="ECO:0000256" key="3">
    <source>
        <dbReference type="ARBA" id="ARBA00022537"/>
    </source>
</evidence>
<protein>
    <submittedName>
        <fullName evidence="7">DELTA-thalatoxin-Avl1a</fullName>
    </submittedName>
</protein>
<dbReference type="GO" id="GO:0046930">
    <property type="term" value="C:pore complex"/>
    <property type="evidence" value="ECO:0007669"/>
    <property type="project" value="InterPro"/>
</dbReference>
<dbReference type="GO" id="GO:0051715">
    <property type="term" value="P:cytolysis in another organism"/>
    <property type="evidence" value="ECO:0007669"/>
    <property type="project" value="InterPro"/>
</dbReference>
<organism evidence="7 9">
    <name type="scientific">Merluccius polli</name>
    <name type="common">Benguela hake</name>
    <name type="synonym">Merluccius cadenati</name>
    <dbReference type="NCBI Taxonomy" id="89951"/>
    <lineage>
        <taxon>Eukaryota</taxon>
        <taxon>Metazoa</taxon>
        <taxon>Chordata</taxon>
        <taxon>Craniata</taxon>
        <taxon>Vertebrata</taxon>
        <taxon>Euteleostomi</taxon>
        <taxon>Actinopterygii</taxon>
        <taxon>Neopterygii</taxon>
        <taxon>Teleostei</taxon>
        <taxon>Neoteleostei</taxon>
        <taxon>Acanthomorphata</taxon>
        <taxon>Zeiogadaria</taxon>
        <taxon>Gadariae</taxon>
        <taxon>Gadiformes</taxon>
        <taxon>Gadoidei</taxon>
        <taxon>Merlucciidae</taxon>
        <taxon>Merluccius</taxon>
    </lineage>
</organism>
<evidence type="ECO:0000256" key="6">
    <source>
        <dbReference type="SAM" id="MobiDB-lite"/>
    </source>
</evidence>
<dbReference type="Gene3D" id="2.60.270.20">
    <property type="entry name" value="Cytolysin/lectin"/>
    <property type="match status" value="1"/>
</dbReference>
<evidence type="ECO:0000313" key="7">
    <source>
        <dbReference type="EMBL" id="KAK0150231.1"/>
    </source>
</evidence>
<dbReference type="InterPro" id="IPR009104">
    <property type="entry name" value="Anemon_actinoporin-like"/>
</dbReference>
<dbReference type="InterPro" id="IPR050677">
    <property type="entry name" value="Actinoporin_PFT"/>
</dbReference>
<keyword evidence="4" id="KW-1053">Target membrane</keyword>
<dbReference type="Proteomes" id="UP001174136">
    <property type="component" value="Unassembled WGS sequence"/>
</dbReference>
<dbReference type="GO" id="GO:0044218">
    <property type="term" value="C:other organism cell membrane"/>
    <property type="evidence" value="ECO:0007669"/>
    <property type="project" value="UniProtKB-KW"/>
</dbReference>
<comment type="subcellular location">
    <subcellularLocation>
        <location evidence="2">Nematocyst</location>
    </subcellularLocation>
    <subcellularLocation>
        <location evidence="1">Target cell membrane</location>
    </subcellularLocation>
</comment>
<dbReference type="EMBL" id="JAOPHQ010000941">
    <property type="protein sequence ID" value="KAK0152589.1"/>
    <property type="molecule type" value="Genomic_DNA"/>
</dbReference>
<dbReference type="Pfam" id="PF06369">
    <property type="entry name" value="Anemone_cytotox"/>
    <property type="match status" value="1"/>
</dbReference>